<dbReference type="AlphaFoldDB" id="B9EII2"/>
<reference evidence="16" key="4">
    <citation type="submission" date="2025-05" db="UniProtKB">
        <authorList>
            <consortium name="Ensembl"/>
        </authorList>
    </citation>
    <scope>IDENTIFICATION</scope>
    <source>
        <strain evidence="16">C57BL/6J</strain>
    </source>
</reference>
<dbReference type="Gene3D" id="1.20.1070.10">
    <property type="entry name" value="Rhodopsin 7-helix transmembrane proteins"/>
    <property type="match status" value="1"/>
</dbReference>
<keyword evidence="9 13" id="KW-0675">Receptor</keyword>
<reference evidence="15" key="1">
    <citation type="journal article" date="2004" name="Genome Res.">
        <title>The status, quality, and expansion of the NIH full-length cDNA project: the Mammalian Gene Collection (MGC).</title>
        <authorList>
            <consortium name="The MGC Project Team"/>
            <person name="Gerhard D.S."/>
            <person name="Wagner L."/>
            <person name="Feingold E.A."/>
            <person name="Shenmen C.M."/>
            <person name="Grouse L.H."/>
            <person name="Schuler G."/>
            <person name="Klein S.L."/>
            <person name="Old S."/>
            <person name="Rasooly R."/>
            <person name="Good P."/>
            <person name="Guyer M."/>
            <person name="Peck A.M."/>
            <person name="Derge J.G."/>
            <person name="Lipman D."/>
            <person name="Collins F.S."/>
            <person name="Jang W."/>
            <person name="Sherry S."/>
            <person name="Feolo M."/>
            <person name="Misquitta L."/>
            <person name="Lee E."/>
            <person name="Rotmistrovsky K."/>
            <person name="Greenhut S.F."/>
            <person name="Schaefer C.F."/>
            <person name="Buetow K."/>
            <person name="Bonner T.I."/>
            <person name="Haussler D."/>
            <person name="Kent J."/>
            <person name="Kiekhaus M."/>
            <person name="Furey T."/>
            <person name="Brent M."/>
            <person name="Prange C."/>
            <person name="Schreiber K."/>
            <person name="Shapiro N."/>
            <person name="Bhat N.K."/>
            <person name="Hopkins R.F."/>
            <person name="Hsie F."/>
            <person name="Driscoll T."/>
            <person name="Soares M.B."/>
            <person name="Casavant T.L."/>
            <person name="Scheetz T.E."/>
            <person name="Brown-stein M.J."/>
            <person name="Usdin T.B."/>
            <person name="Toshiyuki S."/>
            <person name="Carninci P."/>
            <person name="Piao Y."/>
            <person name="Dudekula D.B."/>
            <person name="Ko M.S."/>
            <person name="Kawakami K."/>
            <person name="Suzuki Y."/>
            <person name="Sugano S."/>
            <person name="Gruber C.E."/>
            <person name="Smith M.R."/>
            <person name="Simmons B."/>
            <person name="Moore T."/>
            <person name="Waterman R."/>
            <person name="Johnson S.L."/>
            <person name="Ruan Y."/>
            <person name="Wei C.L."/>
            <person name="Mathavan S."/>
            <person name="Gunaratne P.H."/>
            <person name="Wu J."/>
            <person name="Garcia A.M."/>
            <person name="Hulyk S.W."/>
            <person name="Fuh E."/>
            <person name="Yuan Y."/>
            <person name="Sneed A."/>
            <person name="Kowis C."/>
            <person name="Hodgson A."/>
            <person name="Muzny D.M."/>
            <person name="McPherson J."/>
            <person name="Gibbs R.A."/>
            <person name="Fahey J."/>
            <person name="Helton E."/>
            <person name="Ketteman M."/>
            <person name="Madan A."/>
            <person name="Rodrigues S."/>
            <person name="Sanchez A."/>
            <person name="Whiting M."/>
            <person name="Madari A."/>
            <person name="Young A.C."/>
            <person name="Wetherby K.D."/>
            <person name="Granite S.J."/>
            <person name="Kwong P.N."/>
            <person name="Brinkley C.P."/>
            <person name="Pearson R.L."/>
            <person name="Bouffard G.G."/>
            <person name="Blakesly R.W."/>
            <person name="Green E.D."/>
            <person name="Dickson M.C."/>
            <person name="Rodriguez A.C."/>
            <person name="Grimwood J."/>
            <person name="Schmutz J."/>
            <person name="Myers R.M."/>
            <person name="Butterfield Y.S."/>
            <person name="Griffith M."/>
            <person name="Griffith O.L."/>
            <person name="Krzywinski M.I."/>
            <person name="Liao N."/>
            <person name="Morin R."/>
            <person name="Morrin R."/>
            <person name="Palmquist D."/>
            <person name="Petrescu A.S."/>
            <person name="Skalska U."/>
            <person name="Smailus D.E."/>
            <person name="Stott J.M."/>
            <person name="Schnerch A."/>
            <person name="Schein J.E."/>
            <person name="Jones S.J."/>
            <person name="Holt R.A."/>
            <person name="Baross A."/>
            <person name="Marra M.A."/>
            <person name="Clifton S."/>
            <person name="Makowski K.A."/>
            <person name="Bosak S."/>
            <person name="Malek J."/>
        </authorList>
    </citation>
    <scope>NUCLEOTIDE SEQUENCE [LARGE SCALE MRNA]</scope>
    <source>
        <tissue evidence="15">Brain</tissue>
    </source>
</reference>
<dbReference type="CDD" id="cd15018">
    <property type="entry name" value="7tm_TAS2R41-like"/>
    <property type="match status" value="1"/>
</dbReference>
<feature type="transmembrane region" description="Helical" evidence="14">
    <location>
        <begin position="68"/>
        <end position="91"/>
    </location>
</feature>
<evidence type="ECO:0000256" key="11">
    <source>
        <dbReference type="ARBA" id="ARBA00023224"/>
    </source>
</evidence>
<dbReference type="GO" id="GO:0033038">
    <property type="term" value="F:bitter taste receptor activity"/>
    <property type="evidence" value="ECO:0007669"/>
    <property type="project" value="InterPro"/>
</dbReference>
<dbReference type="EMBL" id="BC139473">
    <property type="protein sequence ID" value="AAI39474.1"/>
    <property type="molecule type" value="mRNA"/>
</dbReference>
<dbReference type="Ensembl" id="ENSMUST00000070178.5">
    <property type="protein sequence ID" value="ENSMUSP00000070247.5"/>
    <property type="gene ID" value="ENSMUSG00000056203.5"/>
</dbReference>
<dbReference type="SUPFAM" id="SSF81321">
    <property type="entry name" value="Family A G protein-coupled receptor-like"/>
    <property type="match status" value="1"/>
</dbReference>
<name>B9EII2_MOUSE</name>
<evidence type="ECO:0000256" key="3">
    <source>
        <dbReference type="ARBA" id="ARBA00022480"/>
    </source>
</evidence>
<keyword evidence="11 13" id="KW-0807">Transducer</keyword>
<feature type="transmembrane region" description="Helical" evidence="14">
    <location>
        <begin position="254"/>
        <end position="275"/>
    </location>
</feature>
<comment type="subcellular location">
    <subcellularLocation>
        <location evidence="1 13">Membrane</location>
        <topology evidence="1 13">Multi-pass membrane protein</topology>
    </subcellularLocation>
</comment>
<evidence type="ECO:0000256" key="6">
    <source>
        <dbReference type="ARBA" id="ARBA00022989"/>
    </source>
</evidence>
<evidence type="ECO:0000313" key="15">
    <source>
        <dbReference type="EMBL" id="AAI39471.1"/>
    </source>
</evidence>
<feature type="transmembrane region" description="Helical" evidence="14">
    <location>
        <begin position="287"/>
        <end position="308"/>
    </location>
</feature>
<keyword evidence="7 13" id="KW-0297">G-protein coupled receptor</keyword>
<evidence type="ECO:0000256" key="14">
    <source>
        <dbReference type="SAM" id="Phobius"/>
    </source>
</evidence>
<dbReference type="GeneTree" id="ENSGT01150000286961"/>
<feature type="transmembrane region" description="Helical" evidence="14">
    <location>
        <begin position="149"/>
        <end position="176"/>
    </location>
</feature>
<dbReference type="FunFam" id="1.20.1070.10:FF:000055">
    <property type="entry name" value="Taste receptor type 2"/>
    <property type="match status" value="1"/>
</dbReference>
<dbReference type="RefSeq" id="NP_954610.1">
    <property type="nucleotide sequence ID" value="NM_199159.1"/>
</dbReference>
<dbReference type="SMR" id="B9EII2"/>
<sequence length="321" mass="36495">MGPIMSTGEMSTGHTVLGCQTTDKTVVTLFIILVLLCLVAVVGNGFIIIALGMKWLLRRTLSAHNKLLISLAASRFCLQCVVIGKNIYVFLNPTSFPYNPVIQLLNLMWDFLTAATIWLCSLLGFFYCVKIATLTHPVFVWLKYRLPGWVPWMLLSAVGMSSLTSILCFIGNYMIYQNHAKSGHQPWNVTGNSLRHSLEKFYFFSIKIIMWTIPTVVFSIFMSLLLVSLVRHMKKTFLALSELRDVWAQAHFKALLPLLSFIVLFISCFLTLVLSSASNTPYQEFRYWMWQVVIHLCTVIHPIVILFSNPVLRVVIKRGCC</sequence>
<dbReference type="Proteomes" id="UP000000589">
    <property type="component" value="Chromosome 6"/>
</dbReference>
<evidence type="ECO:0000256" key="13">
    <source>
        <dbReference type="RuleBase" id="RU004424"/>
    </source>
</evidence>
<accession>B9EII2</accession>
<gene>
    <name evidence="15 16 17" type="primary">Tas2r135</name>
</gene>
<proteinExistence type="evidence at transcript level"/>
<feature type="transmembrane region" description="Helical" evidence="14">
    <location>
        <begin position="30"/>
        <end position="56"/>
    </location>
</feature>
<evidence type="ECO:0000256" key="5">
    <source>
        <dbReference type="ARBA" id="ARBA00022692"/>
    </source>
</evidence>
<keyword evidence="6 14" id="KW-1133">Transmembrane helix</keyword>
<evidence type="ECO:0000256" key="4">
    <source>
        <dbReference type="ARBA" id="ARBA00022606"/>
    </source>
</evidence>
<reference evidence="16" key="3">
    <citation type="journal article" date="2011" name="PLoS Biol.">
        <title>Modernizing reference genome assemblies.</title>
        <authorList>
            <person name="Church D.M."/>
            <person name="Schneider V.A."/>
            <person name="Graves T."/>
            <person name="Auger K."/>
            <person name="Cunningham F."/>
            <person name="Bouk N."/>
            <person name="Chen H.C."/>
            <person name="Agarwala R."/>
            <person name="McLaren W.M."/>
            <person name="Ritchie G.R."/>
            <person name="Albracht D."/>
            <person name="Kremitzki M."/>
            <person name="Rock S."/>
            <person name="Kotkiewicz H."/>
            <person name="Kremitzki C."/>
            <person name="Wollam A."/>
            <person name="Trani L."/>
            <person name="Fulton L."/>
            <person name="Fulton R."/>
            <person name="Matthews L."/>
            <person name="Whitehead S."/>
            <person name="Chow W."/>
            <person name="Torrance J."/>
            <person name="Dunn M."/>
            <person name="Harden G."/>
            <person name="Threadgold G."/>
            <person name="Wood J."/>
            <person name="Collins J."/>
            <person name="Heath P."/>
            <person name="Griffiths G."/>
            <person name="Pelan S."/>
            <person name="Grafham D."/>
            <person name="Eichler E.E."/>
            <person name="Weinstock G."/>
            <person name="Mardis E.R."/>
            <person name="Wilson R.K."/>
            <person name="Howe K."/>
            <person name="Flicek P."/>
            <person name="Hubbard T."/>
        </authorList>
    </citation>
    <scope>NUCLEOTIDE SEQUENCE [LARGE SCALE GENOMIC DNA]</scope>
    <source>
        <strain evidence="16">C57BL/6J</strain>
    </source>
</reference>
<dbReference type="MGI" id="MGI:2681302">
    <property type="gene designation" value="Tas2r135"/>
</dbReference>
<dbReference type="OrthoDB" id="9836876at2759"/>
<evidence type="ECO:0000256" key="9">
    <source>
        <dbReference type="ARBA" id="ARBA00023170"/>
    </source>
</evidence>
<keyword evidence="10" id="KW-0325">Glycoprotein</keyword>
<protein>
    <recommendedName>
        <fullName evidence="13">Taste receptor type 2</fullName>
    </recommendedName>
</protein>
<keyword evidence="5 13" id="KW-0812">Transmembrane</keyword>
<keyword evidence="4 13" id="KW-0716">Sensory transduction</keyword>
<dbReference type="Bgee" id="ENSMUSG00000056203">
    <property type="expression patterns" value="Expressed in mesodermal cell in embryo and 2 other cell types or tissues"/>
</dbReference>
<reference evidence="16 18" key="2">
    <citation type="journal article" date="2009" name="PLoS Biol.">
        <title>Lineage-specific biology revealed by a finished genome assembly of the mouse.</title>
        <authorList>
            <consortium name="Mouse Genome Sequencing Consortium"/>
            <person name="Church D.M."/>
            <person name="Goodstadt L."/>
            <person name="Hillier L.W."/>
            <person name="Zody M.C."/>
            <person name="Goldstein S."/>
            <person name="She X."/>
            <person name="Bult C.J."/>
            <person name="Agarwala R."/>
            <person name="Cherry J.L."/>
            <person name="DiCuccio M."/>
            <person name="Hlavina W."/>
            <person name="Kapustin Y."/>
            <person name="Meric P."/>
            <person name="Maglott D."/>
            <person name="Birtle Z."/>
            <person name="Marques A.C."/>
            <person name="Graves T."/>
            <person name="Zhou S."/>
            <person name="Teague B."/>
            <person name="Potamousis K."/>
            <person name="Churas C."/>
            <person name="Place M."/>
            <person name="Herschleb J."/>
            <person name="Runnheim R."/>
            <person name="Forrest D."/>
            <person name="Amos-Landgraf J."/>
            <person name="Schwartz D.C."/>
            <person name="Cheng Z."/>
            <person name="Lindblad-Toh K."/>
            <person name="Eichler E.E."/>
            <person name="Ponting C.P."/>
        </authorList>
    </citation>
    <scope>NUCLEOTIDE SEQUENCE [LARGE SCALE GENOMIC DNA]</scope>
    <source>
        <strain evidence="16 18">C57BL/6J</strain>
    </source>
</reference>
<dbReference type="AGR" id="MGI:2681302"/>
<dbReference type="VEuPathDB" id="HostDB:ENSMUSG00000056203"/>
<dbReference type="OMA" id="CLQWVVI"/>
<dbReference type="HOGENOM" id="CLU_072337_1_1_1"/>
<dbReference type="KEGG" id="mmu:387512"/>
<dbReference type="GO" id="GO:0016020">
    <property type="term" value="C:membrane"/>
    <property type="evidence" value="ECO:0007669"/>
    <property type="project" value="UniProtKB-SubCell"/>
</dbReference>
<keyword evidence="3 13" id="KW-0919">Taste</keyword>
<dbReference type="InterPro" id="IPR007960">
    <property type="entry name" value="TAS2R"/>
</dbReference>
<evidence type="ECO:0000313" key="18">
    <source>
        <dbReference type="Proteomes" id="UP000000589"/>
    </source>
</evidence>
<dbReference type="DNASU" id="387512"/>
<dbReference type="UCSC" id="uc009brg.1">
    <property type="organism name" value="mouse"/>
</dbReference>
<evidence type="ECO:0000256" key="10">
    <source>
        <dbReference type="ARBA" id="ARBA00023180"/>
    </source>
</evidence>
<dbReference type="Pfam" id="PF05296">
    <property type="entry name" value="TAS2R"/>
    <property type="match status" value="1"/>
</dbReference>
<dbReference type="EMBL" id="BC139470">
    <property type="protein sequence ID" value="AAI39471.1"/>
    <property type="molecule type" value="mRNA"/>
</dbReference>
<evidence type="ECO:0000256" key="2">
    <source>
        <dbReference type="ARBA" id="ARBA00007376"/>
    </source>
</evidence>
<feature type="transmembrane region" description="Helical" evidence="14">
    <location>
        <begin position="111"/>
        <end position="129"/>
    </location>
</feature>
<dbReference type="BioGRID-ORCS" id="387512">
    <property type="hits" value="2 hits in 75 CRISPR screens"/>
</dbReference>
<keyword evidence="8 13" id="KW-0472">Membrane</keyword>
<keyword evidence="18" id="KW-1185">Reference proteome</keyword>
<evidence type="ECO:0000256" key="1">
    <source>
        <dbReference type="ARBA" id="ARBA00004141"/>
    </source>
</evidence>
<dbReference type="PANTHER" id="PTHR11394:SF32">
    <property type="entry name" value="TASTE RECEPTOR TYPE 2 MEMBER 60"/>
    <property type="match status" value="1"/>
</dbReference>
<organism evidence="15">
    <name type="scientific">Mus musculus</name>
    <name type="common">Mouse</name>
    <dbReference type="NCBI Taxonomy" id="10090"/>
    <lineage>
        <taxon>Eukaryota</taxon>
        <taxon>Metazoa</taxon>
        <taxon>Chordata</taxon>
        <taxon>Craniata</taxon>
        <taxon>Vertebrata</taxon>
        <taxon>Euteleostomi</taxon>
        <taxon>Mammalia</taxon>
        <taxon>Eutheria</taxon>
        <taxon>Euarchontoglires</taxon>
        <taxon>Glires</taxon>
        <taxon>Rodentia</taxon>
        <taxon>Myomorpha</taxon>
        <taxon>Muroidea</taxon>
        <taxon>Muridae</taxon>
        <taxon>Murinae</taxon>
        <taxon>Mus</taxon>
        <taxon>Mus</taxon>
    </lineage>
</organism>
<evidence type="ECO:0000313" key="17">
    <source>
        <dbReference type="MGI" id="MGI:2681302"/>
    </source>
</evidence>
<dbReference type="GO" id="GO:0004930">
    <property type="term" value="F:G protein-coupled receptor activity"/>
    <property type="evidence" value="ECO:0007669"/>
    <property type="project" value="UniProtKB-KW"/>
</dbReference>
<evidence type="ECO:0000313" key="16">
    <source>
        <dbReference type="Ensembl" id="ENSMUSP00000070247.5"/>
    </source>
</evidence>
<feature type="transmembrane region" description="Helical" evidence="14">
    <location>
        <begin position="208"/>
        <end position="233"/>
    </location>
</feature>
<evidence type="ECO:0000256" key="8">
    <source>
        <dbReference type="ARBA" id="ARBA00023136"/>
    </source>
</evidence>
<evidence type="ECO:0000256" key="7">
    <source>
        <dbReference type="ARBA" id="ARBA00023040"/>
    </source>
</evidence>
<dbReference type="CTD" id="387512"/>
<evidence type="ECO:0000256" key="12">
    <source>
        <dbReference type="RuleBase" id="RU004423"/>
    </source>
</evidence>
<dbReference type="Antibodypedia" id="32663">
    <property type="antibodies" value="39 antibodies from 13 providers"/>
</dbReference>
<dbReference type="GeneID" id="387512"/>
<comment type="similarity">
    <text evidence="2 12">Belongs to the G-protein coupled receptor T2R family.</text>
</comment>
<dbReference type="PANTHER" id="PTHR11394">
    <property type="entry name" value="TASTE RECEPTOR TYPE 2"/>
    <property type="match status" value="1"/>
</dbReference>